<comment type="similarity">
    <text evidence="2">Belongs to the VirD4/TraG family.</text>
</comment>
<keyword evidence="5" id="KW-1133">Transmembrane helix</keyword>
<sequence length="446" mass="50834">MTEKKNTNATSRIRLASMNGNEAASDTREKRTGRVLAVGRYADDNDIRSGLNNNDLIIGCSGSGKTGGYVIPNIRRCHGSLIITDTKRQLYRTTAKELRSAGYKVYLLDFIEPEQSAGYNPLDYIREKKGPGKESIQYNTKDILSIAKILCPVKNMRDPFWESSAQTVISFLMSFTLEALVPEEHDMISMVDLYRQLCDASGGRKVIEQWCEDNPSTYAAKKYKMFCEIYDADRTWACIQQFVSVALNIFDTREIQNIFRCQKKSRINLHKIGQEKTVIFLNVSDTDRYADQIINLFYVQALQTLCQDADHTPAGRLKVPVRFILDDFASNARIEDFDKIISVIRSRNISVSVILQNLTQLNSLYSDAIAATILNNCDHILYLGGQDIETANYVGTRANRTLESVLLMPPNKAYLLEKGKRGELVDKIRPYADREYFDREKEEDRR</sequence>
<dbReference type="InterPro" id="IPR027417">
    <property type="entry name" value="P-loop_NTPase"/>
</dbReference>
<evidence type="ECO:0000256" key="1">
    <source>
        <dbReference type="ARBA" id="ARBA00004651"/>
    </source>
</evidence>
<dbReference type="GO" id="GO:0005886">
    <property type="term" value="C:plasma membrane"/>
    <property type="evidence" value="ECO:0007669"/>
    <property type="project" value="UniProtKB-SubCell"/>
</dbReference>
<evidence type="ECO:0000256" key="7">
    <source>
        <dbReference type="SAM" id="MobiDB-lite"/>
    </source>
</evidence>
<comment type="subcellular location">
    <subcellularLocation>
        <location evidence="1">Cell membrane</location>
        <topology evidence="1">Multi-pass membrane protein</topology>
    </subcellularLocation>
</comment>
<accession>A0A9D1E8H9</accession>
<organism evidence="8 9">
    <name type="scientific">Candidatus Pullilachnospira gallistercoris</name>
    <dbReference type="NCBI Taxonomy" id="2840911"/>
    <lineage>
        <taxon>Bacteria</taxon>
        <taxon>Bacillati</taxon>
        <taxon>Bacillota</taxon>
        <taxon>Clostridia</taxon>
        <taxon>Lachnospirales</taxon>
        <taxon>Lachnospiraceae</taxon>
        <taxon>Lachnospiraceae incertae sedis</taxon>
        <taxon>Candidatus Pullilachnospira</taxon>
    </lineage>
</organism>
<evidence type="ECO:0000313" key="8">
    <source>
        <dbReference type="EMBL" id="HIR70344.1"/>
    </source>
</evidence>
<dbReference type="InterPro" id="IPR051539">
    <property type="entry name" value="T4SS-coupling_protein"/>
</dbReference>
<dbReference type="PANTHER" id="PTHR37937:SF1">
    <property type="entry name" value="CONJUGATIVE TRANSFER: DNA TRANSPORT"/>
    <property type="match status" value="1"/>
</dbReference>
<dbReference type="Proteomes" id="UP000823912">
    <property type="component" value="Unassembled WGS sequence"/>
</dbReference>
<dbReference type="EMBL" id="DVHM01000056">
    <property type="protein sequence ID" value="HIR70344.1"/>
    <property type="molecule type" value="Genomic_DNA"/>
</dbReference>
<dbReference type="Gene3D" id="3.40.50.300">
    <property type="entry name" value="P-loop containing nucleotide triphosphate hydrolases"/>
    <property type="match status" value="1"/>
</dbReference>
<dbReference type="AlphaFoldDB" id="A0A9D1E8H9"/>
<evidence type="ECO:0000313" key="9">
    <source>
        <dbReference type="Proteomes" id="UP000823912"/>
    </source>
</evidence>
<comment type="caution">
    <text evidence="8">The sequence shown here is derived from an EMBL/GenBank/DDBJ whole genome shotgun (WGS) entry which is preliminary data.</text>
</comment>
<dbReference type="PANTHER" id="PTHR37937">
    <property type="entry name" value="CONJUGATIVE TRANSFER: DNA TRANSPORT"/>
    <property type="match status" value="1"/>
</dbReference>
<feature type="region of interest" description="Disordered" evidence="7">
    <location>
        <begin position="1"/>
        <end position="29"/>
    </location>
</feature>
<dbReference type="Pfam" id="PF02534">
    <property type="entry name" value="T4SS-DNA_transf"/>
    <property type="match status" value="1"/>
</dbReference>
<dbReference type="InterPro" id="IPR003688">
    <property type="entry name" value="TraG/VirD4"/>
</dbReference>
<keyword evidence="3" id="KW-1003">Cell membrane</keyword>
<reference evidence="8" key="1">
    <citation type="submission" date="2020-10" db="EMBL/GenBank/DDBJ databases">
        <authorList>
            <person name="Gilroy R."/>
        </authorList>
    </citation>
    <scope>NUCLEOTIDE SEQUENCE</scope>
    <source>
        <strain evidence="8">ChiSjej5B23-6657</strain>
    </source>
</reference>
<dbReference type="SUPFAM" id="SSF52540">
    <property type="entry name" value="P-loop containing nucleoside triphosphate hydrolases"/>
    <property type="match status" value="1"/>
</dbReference>
<proteinExistence type="inferred from homology"/>
<evidence type="ECO:0000256" key="5">
    <source>
        <dbReference type="ARBA" id="ARBA00022989"/>
    </source>
</evidence>
<evidence type="ECO:0000256" key="6">
    <source>
        <dbReference type="ARBA" id="ARBA00023136"/>
    </source>
</evidence>
<dbReference type="NCBIfam" id="NF045973">
    <property type="entry name" value="conju_CD1115"/>
    <property type="match status" value="1"/>
</dbReference>
<evidence type="ECO:0000256" key="4">
    <source>
        <dbReference type="ARBA" id="ARBA00022692"/>
    </source>
</evidence>
<reference evidence="8" key="2">
    <citation type="journal article" date="2021" name="PeerJ">
        <title>Extensive microbial diversity within the chicken gut microbiome revealed by metagenomics and culture.</title>
        <authorList>
            <person name="Gilroy R."/>
            <person name="Ravi A."/>
            <person name="Getino M."/>
            <person name="Pursley I."/>
            <person name="Horton D.L."/>
            <person name="Alikhan N.F."/>
            <person name="Baker D."/>
            <person name="Gharbi K."/>
            <person name="Hall N."/>
            <person name="Watson M."/>
            <person name="Adriaenssens E.M."/>
            <person name="Foster-Nyarko E."/>
            <person name="Jarju S."/>
            <person name="Secka A."/>
            <person name="Antonio M."/>
            <person name="Oren A."/>
            <person name="Chaudhuri R.R."/>
            <person name="La Ragione R."/>
            <person name="Hildebrand F."/>
            <person name="Pallen M.J."/>
        </authorList>
    </citation>
    <scope>NUCLEOTIDE SEQUENCE</scope>
    <source>
        <strain evidence="8">ChiSjej5B23-6657</strain>
    </source>
</reference>
<keyword evidence="6" id="KW-0472">Membrane</keyword>
<evidence type="ECO:0000256" key="2">
    <source>
        <dbReference type="ARBA" id="ARBA00008806"/>
    </source>
</evidence>
<name>A0A9D1E8H9_9FIRM</name>
<dbReference type="CDD" id="cd01127">
    <property type="entry name" value="TrwB_TraG_TraD_VirD4"/>
    <property type="match status" value="1"/>
</dbReference>
<protein>
    <submittedName>
        <fullName evidence="8">Type IV secretory system conjugative DNA transfer family protein</fullName>
    </submittedName>
</protein>
<evidence type="ECO:0000256" key="3">
    <source>
        <dbReference type="ARBA" id="ARBA00022475"/>
    </source>
</evidence>
<keyword evidence="4" id="KW-0812">Transmembrane</keyword>
<gene>
    <name evidence="8" type="ORF">IAA55_03590</name>
</gene>